<gene>
    <name evidence="2" type="ORF">Fot_47609</name>
</gene>
<accession>A0ABD1QQV3</accession>
<sequence length="102" mass="11985">MAAGQAGPSKYKNTFTNSYCAYHRFYEHSTEDWCDIQTLAEQRTQKKDRASSRGSRDRNSYHFDPRRCIVDSARRLEIVNRKERQNRKSMVEAMIGKILKGH</sequence>
<organism evidence="2 3">
    <name type="scientific">Forsythia ovata</name>
    <dbReference type="NCBI Taxonomy" id="205694"/>
    <lineage>
        <taxon>Eukaryota</taxon>
        <taxon>Viridiplantae</taxon>
        <taxon>Streptophyta</taxon>
        <taxon>Embryophyta</taxon>
        <taxon>Tracheophyta</taxon>
        <taxon>Spermatophyta</taxon>
        <taxon>Magnoliopsida</taxon>
        <taxon>eudicotyledons</taxon>
        <taxon>Gunneridae</taxon>
        <taxon>Pentapetalae</taxon>
        <taxon>asterids</taxon>
        <taxon>lamiids</taxon>
        <taxon>Lamiales</taxon>
        <taxon>Oleaceae</taxon>
        <taxon>Forsythieae</taxon>
        <taxon>Forsythia</taxon>
    </lineage>
</organism>
<evidence type="ECO:0000313" key="3">
    <source>
        <dbReference type="Proteomes" id="UP001604277"/>
    </source>
</evidence>
<feature type="region of interest" description="Disordered" evidence="1">
    <location>
        <begin position="43"/>
        <end position="62"/>
    </location>
</feature>
<name>A0ABD1QQV3_9LAMI</name>
<protein>
    <submittedName>
        <fullName evidence="2">Uncharacterized protein</fullName>
    </submittedName>
</protein>
<dbReference type="AlphaFoldDB" id="A0ABD1QQV3"/>
<comment type="caution">
    <text evidence="2">The sequence shown here is derived from an EMBL/GenBank/DDBJ whole genome shotgun (WGS) entry which is preliminary data.</text>
</comment>
<dbReference type="EMBL" id="JBFOLJ010000014">
    <property type="protein sequence ID" value="KAL2478595.1"/>
    <property type="molecule type" value="Genomic_DNA"/>
</dbReference>
<reference evidence="3" key="1">
    <citation type="submission" date="2024-07" db="EMBL/GenBank/DDBJ databases">
        <title>Two chromosome-level genome assemblies of Korean endemic species Abeliophyllum distichum and Forsythia ovata (Oleaceae).</title>
        <authorList>
            <person name="Jang H."/>
        </authorList>
    </citation>
    <scope>NUCLEOTIDE SEQUENCE [LARGE SCALE GENOMIC DNA]</scope>
</reference>
<evidence type="ECO:0000313" key="2">
    <source>
        <dbReference type="EMBL" id="KAL2478595.1"/>
    </source>
</evidence>
<proteinExistence type="predicted"/>
<keyword evidence="3" id="KW-1185">Reference proteome</keyword>
<evidence type="ECO:0000256" key="1">
    <source>
        <dbReference type="SAM" id="MobiDB-lite"/>
    </source>
</evidence>
<dbReference type="Proteomes" id="UP001604277">
    <property type="component" value="Unassembled WGS sequence"/>
</dbReference>